<organism evidence="4 5">
    <name type="scientific">Pseudobacter ginsenosidimutans</name>
    <dbReference type="NCBI Taxonomy" id="661488"/>
    <lineage>
        <taxon>Bacteria</taxon>
        <taxon>Pseudomonadati</taxon>
        <taxon>Bacteroidota</taxon>
        <taxon>Chitinophagia</taxon>
        <taxon>Chitinophagales</taxon>
        <taxon>Chitinophagaceae</taxon>
        <taxon>Pseudobacter</taxon>
    </lineage>
</organism>
<gene>
    <name evidence="4" type="ORF">EV199_5911</name>
</gene>
<dbReference type="AlphaFoldDB" id="A0A4Q7MAE4"/>
<protein>
    <submittedName>
        <fullName evidence="4">Putative secreted protein (Por secretion system target)</fullName>
    </submittedName>
</protein>
<evidence type="ECO:0000313" key="5">
    <source>
        <dbReference type="Proteomes" id="UP000293874"/>
    </source>
</evidence>
<feature type="signal peptide" evidence="1">
    <location>
        <begin position="1"/>
        <end position="22"/>
    </location>
</feature>
<keyword evidence="5" id="KW-1185">Reference proteome</keyword>
<dbReference type="OrthoDB" id="666207at2"/>
<name>A0A4Q7MAE4_9BACT</name>
<keyword evidence="1" id="KW-0732">Signal</keyword>
<evidence type="ECO:0000256" key="1">
    <source>
        <dbReference type="SAM" id="SignalP"/>
    </source>
</evidence>
<dbReference type="InterPro" id="IPR013783">
    <property type="entry name" value="Ig-like_fold"/>
</dbReference>
<evidence type="ECO:0000259" key="2">
    <source>
        <dbReference type="Pfam" id="PF18962"/>
    </source>
</evidence>
<evidence type="ECO:0000313" key="4">
    <source>
        <dbReference type="EMBL" id="RZS65155.1"/>
    </source>
</evidence>
<dbReference type="NCBIfam" id="TIGR04183">
    <property type="entry name" value="Por_Secre_tail"/>
    <property type="match status" value="1"/>
</dbReference>
<dbReference type="EMBL" id="SGXA01000006">
    <property type="protein sequence ID" value="RZS65155.1"/>
    <property type="molecule type" value="Genomic_DNA"/>
</dbReference>
<dbReference type="InterPro" id="IPR058897">
    <property type="entry name" value="PAPPA_SD_C"/>
</dbReference>
<sequence>MKQLYSLGVLLLCLQWSYSAKAQIKYAARVTAWSSQYYASGSWTAQQAAGLPNVAGCGDYGNAWASKTQDDQREWLEFEFDDPAPISRVFIHETYNAGAVDTVYVFNPNTQLFEKVYEGSAAAGAPCPRAFSVAFPATVFPVSRIRIAINSPAVRGYNEIDAVGVALYSDGGAIGSSQDVCASAAAALLTNAESAFGGNAAAAYQWQDSAENGSWKNISGAVSVTYQPTVITETTWYRRTAALGGVKEYSNVIKLNFLESGDPSFFPSNAWNFYTYQSKVIDLGTSVYKGFYSRPVLNFNTRNDWAMSGSPSVANAYQGCVVNNNDFVLAARRKGFPAGNYVLHVLDFRGTIRAYVNGAALPAISCCAGTISLGALDNDSEVEIRLLDVSSDAFMNLEFRTGVLNGGDIGEHQSLCLNDAPAAFVNNIAAFGGAAPSSITYQWQDSVVNGVWTNIPAATAAIYQAAALPQTTWFRRKASDNTGAIAYSDIVKVNIAAVQGDTAVYGNQSWNIYAFNGNDIHLTTNQYRGYYTATGLSIITTNHWSYWESPSSAVNYVGCPVGFENFLMSARRQGFPAGNYTLNLSNVDDQVMVIVNGVVLHTGGAANLVLGLLDAQSTVELRLKEGTYTSRMSAEFIRVDYSISEYVNTSCRSYSLNNVKGNEWFDITDGSGKLIASIHPNGNDLGTVSLNAKHFGTGGAAIPTNAINKKKYMPRYFNFSSSLYPSSNFPSPVKIRLYYKNSELEDYKTAVSKPALTRAELGIAHYNGSREDCEMGNNTSGGDLLPIPATADFTSMGFYLETVTNSFSEFGTLEGSPALPVKFTQFQAIVVNKEVQLRWTTAQELNNKGFEVSRSTDGKSFMKTGWVDGNGTTYTTQQYVFTDASPLAGKNFYRLRQVDIDGNDEYSDIVAVSMSKTLALRLLPNPVQDILYVEYDHRNTVGLRILDLQGIVQWRNDGMRPSSVIAVPVQQLAKGIYLLELTDKNGQRQSKRFIKQ</sequence>
<dbReference type="InterPro" id="IPR026444">
    <property type="entry name" value="Secre_tail"/>
</dbReference>
<dbReference type="RefSeq" id="WP_130544387.1">
    <property type="nucleotide sequence ID" value="NZ_CP042431.1"/>
</dbReference>
<feature type="domain" description="Secretion system C-terminal sorting" evidence="2">
    <location>
        <begin position="924"/>
        <end position="993"/>
    </location>
</feature>
<feature type="chain" id="PRO_5020504353" evidence="1">
    <location>
        <begin position="23"/>
        <end position="996"/>
    </location>
</feature>
<dbReference type="SUPFAM" id="SSF49785">
    <property type="entry name" value="Galactose-binding domain-like"/>
    <property type="match status" value="1"/>
</dbReference>
<comment type="caution">
    <text evidence="4">The sequence shown here is derived from an EMBL/GenBank/DDBJ whole genome shotgun (WGS) entry which is preliminary data.</text>
</comment>
<dbReference type="Pfam" id="PF25900">
    <property type="entry name" value="PAPPA"/>
    <property type="match status" value="1"/>
</dbReference>
<evidence type="ECO:0000259" key="3">
    <source>
        <dbReference type="Pfam" id="PF25900"/>
    </source>
</evidence>
<dbReference type="Pfam" id="PF18962">
    <property type="entry name" value="Por_Secre_tail"/>
    <property type="match status" value="1"/>
</dbReference>
<dbReference type="Gene3D" id="2.60.40.10">
    <property type="entry name" value="Immunoglobulins"/>
    <property type="match status" value="1"/>
</dbReference>
<accession>A0A4Q7MAE4</accession>
<dbReference type="Proteomes" id="UP000293874">
    <property type="component" value="Unassembled WGS sequence"/>
</dbReference>
<proteinExistence type="predicted"/>
<reference evidence="4 5" key="1">
    <citation type="submission" date="2019-02" db="EMBL/GenBank/DDBJ databases">
        <title>Genomic Encyclopedia of Type Strains, Phase IV (KMG-IV): sequencing the most valuable type-strain genomes for metagenomic binning, comparative biology and taxonomic classification.</title>
        <authorList>
            <person name="Goeker M."/>
        </authorList>
    </citation>
    <scope>NUCLEOTIDE SEQUENCE [LARGE SCALE GENOMIC DNA]</scope>
    <source>
        <strain evidence="4 5">DSM 18116</strain>
    </source>
</reference>
<dbReference type="InterPro" id="IPR008979">
    <property type="entry name" value="Galactose-bd-like_sf"/>
</dbReference>
<feature type="domain" description="Pappalysin-1 SD scarf" evidence="3">
    <location>
        <begin position="22"/>
        <end position="165"/>
    </location>
</feature>